<reference evidence="1 2" key="1">
    <citation type="journal article" date="2006" name="Nature">
        <title>Global trends of whole-genome duplications revealed by the ciliate Paramecium tetraurelia.</title>
        <authorList>
            <consortium name="Genoscope"/>
            <person name="Aury J.-M."/>
            <person name="Jaillon O."/>
            <person name="Duret L."/>
            <person name="Noel B."/>
            <person name="Jubin C."/>
            <person name="Porcel B.M."/>
            <person name="Segurens B."/>
            <person name="Daubin V."/>
            <person name="Anthouard V."/>
            <person name="Aiach N."/>
            <person name="Arnaiz O."/>
            <person name="Billaut A."/>
            <person name="Beisson J."/>
            <person name="Blanc I."/>
            <person name="Bouhouche K."/>
            <person name="Camara F."/>
            <person name="Duharcourt S."/>
            <person name="Guigo R."/>
            <person name="Gogendeau D."/>
            <person name="Katinka M."/>
            <person name="Keller A.-M."/>
            <person name="Kissmehl R."/>
            <person name="Klotz C."/>
            <person name="Koll F."/>
            <person name="Le Moue A."/>
            <person name="Lepere C."/>
            <person name="Malinsky S."/>
            <person name="Nowacki M."/>
            <person name="Nowak J.K."/>
            <person name="Plattner H."/>
            <person name="Poulain J."/>
            <person name="Ruiz F."/>
            <person name="Serrano V."/>
            <person name="Zagulski M."/>
            <person name="Dessen P."/>
            <person name="Betermier M."/>
            <person name="Weissenbach J."/>
            <person name="Scarpelli C."/>
            <person name="Schachter V."/>
            <person name="Sperling L."/>
            <person name="Meyer E."/>
            <person name="Cohen J."/>
            <person name="Wincker P."/>
        </authorList>
    </citation>
    <scope>NUCLEOTIDE SEQUENCE [LARGE SCALE GENOMIC DNA]</scope>
    <source>
        <strain evidence="1 2">Stock d4-2</strain>
    </source>
</reference>
<dbReference type="HOGENOM" id="CLU_916611_0_0_1"/>
<organism evidence="1 2">
    <name type="scientific">Paramecium tetraurelia</name>
    <dbReference type="NCBI Taxonomy" id="5888"/>
    <lineage>
        <taxon>Eukaryota</taxon>
        <taxon>Sar</taxon>
        <taxon>Alveolata</taxon>
        <taxon>Ciliophora</taxon>
        <taxon>Intramacronucleata</taxon>
        <taxon>Oligohymenophorea</taxon>
        <taxon>Peniculida</taxon>
        <taxon>Parameciidae</taxon>
        <taxon>Paramecium</taxon>
    </lineage>
</organism>
<dbReference type="AlphaFoldDB" id="A0BQ74"/>
<dbReference type="Proteomes" id="UP000000600">
    <property type="component" value="Unassembled WGS sequence"/>
</dbReference>
<evidence type="ECO:0000313" key="2">
    <source>
        <dbReference type="Proteomes" id="UP000000600"/>
    </source>
</evidence>
<proteinExistence type="predicted"/>
<sequence length="304" mass="35551">MGGCLDRERDKRRILEQLSYSQRPILKQSNEFNYQRQIQSQSTKSQHVEVQQPRYSLLKHSQISSKQGNQSIRSDNQSYQHINQNNQFILLQRGELKQFLKTNHMGIDQIITNPLNPNQLIICFEQNDITDTLISEQVISNSNFHKLYMDIKDFIGQPDKKIVGIILENRNQILILYKKLNPRQAMNNTIEIQCTYFLQILVVDSVNQDQLEEIINERMQDNLICCTILQFPDCALLFFQTCRRQIQALNVISLEMQQLNSINLSQEIAGKVEILQSNDEFDFISLLPDVKNKSLYILMSIKQI</sequence>
<dbReference type="OrthoDB" id="288091at2759"/>
<dbReference type="RefSeq" id="XP_001428089.1">
    <property type="nucleotide sequence ID" value="XM_001428052.2"/>
</dbReference>
<gene>
    <name evidence="1" type="ORF">GSPATT00005442001</name>
</gene>
<keyword evidence="2" id="KW-1185">Reference proteome</keyword>
<dbReference type="GeneID" id="5013873"/>
<accession>A0BQ74</accession>
<name>A0BQ74_PARTE</name>
<evidence type="ECO:0000313" key="1">
    <source>
        <dbReference type="EMBL" id="CAK60691.1"/>
    </source>
</evidence>
<protein>
    <submittedName>
        <fullName evidence="1">Uncharacterized protein</fullName>
    </submittedName>
</protein>
<dbReference type="EMBL" id="CT868008">
    <property type="protein sequence ID" value="CAK60691.1"/>
    <property type="molecule type" value="Genomic_DNA"/>
</dbReference>
<dbReference type="InParanoid" id="A0BQ74"/>
<dbReference type="KEGG" id="ptm:GSPATT00005442001"/>
<dbReference type="OMA" id="IINERMQ"/>